<feature type="domain" description="C2H2-type" evidence="13">
    <location>
        <begin position="335"/>
        <end position="362"/>
    </location>
</feature>
<gene>
    <name evidence="14" type="ORF">WMY93_028466</name>
</gene>
<evidence type="ECO:0000256" key="7">
    <source>
        <dbReference type="ARBA" id="ARBA00023015"/>
    </source>
</evidence>
<keyword evidence="7" id="KW-0805">Transcription regulation</keyword>
<feature type="domain" description="C2H2-type" evidence="13">
    <location>
        <begin position="251"/>
        <end position="278"/>
    </location>
</feature>
<dbReference type="FunFam" id="3.30.160.60:FF:000478">
    <property type="entry name" value="Zinc finger protein 133"/>
    <property type="match status" value="1"/>
</dbReference>
<dbReference type="Proteomes" id="UP001460270">
    <property type="component" value="Unassembled WGS sequence"/>
</dbReference>
<comment type="caution">
    <text evidence="14">The sequence shown here is derived from an EMBL/GenBank/DDBJ whole genome shotgun (WGS) entry which is preliminary data.</text>
</comment>
<feature type="compositionally biased region" description="Basic and acidic residues" evidence="12">
    <location>
        <begin position="147"/>
        <end position="164"/>
    </location>
</feature>
<dbReference type="Pfam" id="PF00096">
    <property type="entry name" value="zf-C2H2"/>
    <property type="match status" value="5"/>
</dbReference>
<feature type="compositionally biased region" description="Low complexity" evidence="12">
    <location>
        <begin position="7"/>
        <end position="17"/>
    </location>
</feature>
<feature type="compositionally biased region" description="Polar residues" evidence="12">
    <location>
        <begin position="177"/>
        <end position="199"/>
    </location>
</feature>
<dbReference type="InterPro" id="IPR013087">
    <property type="entry name" value="Znf_C2H2_type"/>
</dbReference>
<organism evidence="14 15">
    <name type="scientific">Mugilogobius chulae</name>
    <name type="common">yellowstripe goby</name>
    <dbReference type="NCBI Taxonomy" id="88201"/>
    <lineage>
        <taxon>Eukaryota</taxon>
        <taxon>Metazoa</taxon>
        <taxon>Chordata</taxon>
        <taxon>Craniata</taxon>
        <taxon>Vertebrata</taxon>
        <taxon>Euteleostomi</taxon>
        <taxon>Actinopterygii</taxon>
        <taxon>Neopterygii</taxon>
        <taxon>Teleostei</taxon>
        <taxon>Neoteleostei</taxon>
        <taxon>Acanthomorphata</taxon>
        <taxon>Gobiaria</taxon>
        <taxon>Gobiiformes</taxon>
        <taxon>Gobioidei</taxon>
        <taxon>Gobiidae</taxon>
        <taxon>Gobionellinae</taxon>
        <taxon>Mugilogobius</taxon>
    </lineage>
</organism>
<feature type="domain" description="C2H2-type" evidence="13">
    <location>
        <begin position="307"/>
        <end position="334"/>
    </location>
</feature>
<dbReference type="GO" id="GO:0008270">
    <property type="term" value="F:zinc ion binding"/>
    <property type="evidence" value="ECO:0007669"/>
    <property type="project" value="UniProtKB-KW"/>
</dbReference>
<dbReference type="InterPro" id="IPR050331">
    <property type="entry name" value="Zinc_finger"/>
</dbReference>
<dbReference type="GO" id="GO:0010468">
    <property type="term" value="P:regulation of gene expression"/>
    <property type="evidence" value="ECO:0007669"/>
    <property type="project" value="TreeGrafter"/>
</dbReference>
<dbReference type="FunFam" id="3.30.160.60:FF:001506">
    <property type="entry name" value="Zinc finger protein"/>
    <property type="match status" value="1"/>
</dbReference>
<comment type="subcellular location">
    <subcellularLocation>
        <location evidence="1">Nucleus</location>
    </subcellularLocation>
</comment>
<dbReference type="FunFam" id="3.30.160.60:FF:000145">
    <property type="entry name" value="Zinc finger protein 574"/>
    <property type="match status" value="1"/>
</dbReference>
<keyword evidence="8" id="KW-0238">DNA-binding</keyword>
<feature type="domain" description="C2H2-type" evidence="13">
    <location>
        <begin position="279"/>
        <end position="306"/>
    </location>
</feature>
<keyword evidence="6" id="KW-0862">Zinc</keyword>
<dbReference type="Pfam" id="PF13894">
    <property type="entry name" value="zf-C2H2_4"/>
    <property type="match status" value="1"/>
</dbReference>
<dbReference type="FunFam" id="3.30.160.60:FF:000671">
    <property type="entry name" value="Zinc finger protein 26"/>
    <property type="match status" value="1"/>
</dbReference>
<evidence type="ECO:0000256" key="9">
    <source>
        <dbReference type="ARBA" id="ARBA00023163"/>
    </source>
</evidence>
<keyword evidence="4" id="KW-0677">Repeat</keyword>
<dbReference type="PANTHER" id="PTHR16515">
    <property type="entry name" value="PR DOMAIN ZINC FINGER PROTEIN"/>
    <property type="match status" value="1"/>
</dbReference>
<evidence type="ECO:0000259" key="13">
    <source>
        <dbReference type="PROSITE" id="PS50157"/>
    </source>
</evidence>
<evidence type="ECO:0000256" key="8">
    <source>
        <dbReference type="ARBA" id="ARBA00023125"/>
    </source>
</evidence>
<evidence type="ECO:0000313" key="15">
    <source>
        <dbReference type="Proteomes" id="UP001460270"/>
    </source>
</evidence>
<dbReference type="PANTHER" id="PTHR16515:SF49">
    <property type="entry name" value="GASTRULA ZINC FINGER PROTEIN XLCGF49.1-LIKE-RELATED"/>
    <property type="match status" value="1"/>
</dbReference>
<dbReference type="PROSITE" id="PS00028">
    <property type="entry name" value="ZINC_FINGER_C2H2_1"/>
    <property type="match status" value="6"/>
</dbReference>
<keyword evidence="10" id="KW-0539">Nucleus</keyword>
<evidence type="ECO:0000256" key="4">
    <source>
        <dbReference type="ARBA" id="ARBA00022737"/>
    </source>
</evidence>
<evidence type="ECO:0000256" key="2">
    <source>
        <dbReference type="ARBA" id="ARBA00006991"/>
    </source>
</evidence>
<feature type="region of interest" description="Disordered" evidence="12">
    <location>
        <begin position="123"/>
        <end position="217"/>
    </location>
</feature>
<dbReference type="SMART" id="SM00355">
    <property type="entry name" value="ZnF_C2H2"/>
    <property type="match status" value="6"/>
</dbReference>
<feature type="domain" description="C2H2-type" evidence="13">
    <location>
        <begin position="363"/>
        <end position="390"/>
    </location>
</feature>
<evidence type="ECO:0000256" key="1">
    <source>
        <dbReference type="ARBA" id="ARBA00004123"/>
    </source>
</evidence>
<protein>
    <recommendedName>
        <fullName evidence="13">C2H2-type domain-containing protein</fullName>
    </recommendedName>
</protein>
<evidence type="ECO:0000256" key="10">
    <source>
        <dbReference type="ARBA" id="ARBA00023242"/>
    </source>
</evidence>
<dbReference type="EMBL" id="JBBPFD010000021">
    <property type="protein sequence ID" value="KAK7882292.1"/>
    <property type="molecule type" value="Genomic_DNA"/>
</dbReference>
<dbReference type="SUPFAM" id="SSF57667">
    <property type="entry name" value="beta-beta-alpha zinc fingers"/>
    <property type="match status" value="4"/>
</dbReference>
<keyword evidence="15" id="KW-1185">Reference proteome</keyword>
<feature type="domain" description="C2H2-type" evidence="13">
    <location>
        <begin position="223"/>
        <end position="250"/>
    </location>
</feature>
<evidence type="ECO:0000256" key="6">
    <source>
        <dbReference type="ARBA" id="ARBA00022833"/>
    </source>
</evidence>
<dbReference type="PROSITE" id="PS50157">
    <property type="entry name" value="ZINC_FINGER_C2H2_2"/>
    <property type="match status" value="6"/>
</dbReference>
<feature type="region of interest" description="Disordered" evidence="12">
    <location>
        <begin position="86"/>
        <end position="108"/>
    </location>
</feature>
<evidence type="ECO:0000256" key="3">
    <source>
        <dbReference type="ARBA" id="ARBA00022723"/>
    </source>
</evidence>
<dbReference type="Gene3D" id="3.30.160.60">
    <property type="entry name" value="Classic Zinc Finger"/>
    <property type="match status" value="7"/>
</dbReference>
<dbReference type="FunFam" id="3.30.160.60:FF:001480">
    <property type="entry name" value="Si:cabz01071911.3"/>
    <property type="match status" value="2"/>
</dbReference>
<keyword evidence="5 11" id="KW-0863">Zinc-finger</keyword>
<dbReference type="GO" id="GO:0005634">
    <property type="term" value="C:nucleus"/>
    <property type="evidence" value="ECO:0007669"/>
    <property type="project" value="UniProtKB-SubCell"/>
</dbReference>
<accession>A0AAW0MND1</accession>
<evidence type="ECO:0000313" key="14">
    <source>
        <dbReference type="EMBL" id="KAK7882292.1"/>
    </source>
</evidence>
<evidence type="ECO:0000256" key="11">
    <source>
        <dbReference type="PROSITE-ProRule" id="PRU00042"/>
    </source>
</evidence>
<keyword evidence="9" id="KW-0804">Transcription</keyword>
<proteinExistence type="inferred from homology"/>
<evidence type="ECO:0000256" key="12">
    <source>
        <dbReference type="SAM" id="MobiDB-lite"/>
    </source>
</evidence>
<feature type="region of interest" description="Disordered" evidence="12">
    <location>
        <begin position="1"/>
        <end position="25"/>
    </location>
</feature>
<feature type="compositionally biased region" description="Basic and acidic residues" evidence="12">
    <location>
        <begin position="91"/>
        <end position="105"/>
    </location>
</feature>
<dbReference type="AlphaFoldDB" id="A0AAW0MND1"/>
<comment type="similarity">
    <text evidence="2">Belongs to the krueppel C2H2-type zinc-finger protein family.</text>
</comment>
<name>A0AAW0MND1_9GOBI</name>
<reference evidence="15" key="1">
    <citation type="submission" date="2024-04" db="EMBL/GenBank/DDBJ databases">
        <title>Salinicola lusitanus LLJ914,a marine bacterium isolated from the Okinawa Trough.</title>
        <authorList>
            <person name="Li J."/>
        </authorList>
    </citation>
    <scope>NUCLEOTIDE SEQUENCE [LARGE SCALE GENOMIC DNA]</scope>
</reference>
<evidence type="ECO:0000256" key="5">
    <source>
        <dbReference type="ARBA" id="ARBA00022771"/>
    </source>
</evidence>
<keyword evidence="3" id="KW-0479">Metal-binding</keyword>
<dbReference type="GO" id="GO:0003677">
    <property type="term" value="F:DNA binding"/>
    <property type="evidence" value="ECO:0007669"/>
    <property type="project" value="UniProtKB-KW"/>
</dbReference>
<dbReference type="InterPro" id="IPR036236">
    <property type="entry name" value="Znf_C2H2_sf"/>
</dbReference>
<sequence length="458" mass="51578">MTLSNFTQQNTNTQMQTSAQPCSQNTSVNLQTQRLPHTDINAAFLSLARGQMQERRVTAMRSLLLPCSVCVQISCVSPGPALKQEIPETPQIKEEPEEQSIKQEEEQLTLGVPDYFTVVVKTEESSPLQQNHTEAKEEQTQGEDISTEPHFHSETEGDTEHSSDTDNDEDWRAPLSCSDQVQTRGSSTAPQNSALSSRNNTERDAGDNGHTSAAAQTTEEKKYQCSVCDKRYRSKSGLKIHFRSHTGENTFSCSVCEKTFITKGIFIVHMRTHTGEKPFSCSVCEKSFSENSTLTVHMRKHTGEKPYSCPICEKTFPEKGRITSHMRIHTRDRPFSCSVCEKTYFQKHHLTEHMTTHTGEKPYSCSTCQKTFSKRNTLALHLRTHTGDRRYACSVCEKTFYENRGVRALPVRLSPSSTSLPGLPLVPPRAVCALLRTALLWTRPDSDQQRLCAAEHKR</sequence>